<accession>A0A0L8VBB7</accession>
<dbReference type="SUPFAM" id="SSF75005">
    <property type="entry name" value="Arabinanase/levansucrase/invertase"/>
    <property type="match status" value="1"/>
</dbReference>
<evidence type="ECO:0000256" key="4">
    <source>
        <dbReference type="ARBA" id="ARBA00023295"/>
    </source>
</evidence>
<keyword evidence="3 5" id="KW-0378">Hydrolase</keyword>
<comment type="similarity">
    <text evidence="2 5">Belongs to the glycosyl hydrolase 43 family.</text>
</comment>
<dbReference type="EMBL" id="LGIA01000124">
    <property type="protein sequence ID" value="KOH45492.1"/>
    <property type="molecule type" value="Genomic_DNA"/>
</dbReference>
<dbReference type="GO" id="GO:0005975">
    <property type="term" value="P:carbohydrate metabolic process"/>
    <property type="evidence" value="ECO:0007669"/>
    <property type="project" value="InterPro"/>
</dbReference>
<feature type="chain" id="PRO_5005591326" evidence="6">
    <location>
        <begin position="21"/>
        <end position="341"/>
    </location>
</feature>
<dbReference type="InterPro" id="IPR050727">
    <property type="entry name" value="GH43_arabinanases"/>
</dbReference>
<proteinExistence type="inferred from homology"/>
<dbReference type="Gene3D" id="2.115.10.20">
    <property type="entry name" value="Glycosyl hydrolase domain, family 43"/>
    <property type="match status" value="1"/>
</dbReference>
<dbReference type="PATRIC" id="fig|1409788.3.peg.1768"/>
<dbReference type="InterPro" id="IPR006710">
    <property type="entry name" value="Glyco_hydro_43"/>
</dbReference>
<evidence type="ECO:0000313" key="7">
    <source>
        <dbReference type="EMBL" id="KOH45492.1"/>
    </source>
</evidence>
<organism evidence="7 8">
    <name type="scientific">Sunxiuqinia dokdonensis</name>
    <dbReference type="NCBI Taxonomy" id="1409788"/>
    <lineage>
        <taxon>Bacteria</taxon>
        <taxon>Pseudomonadati</taxon>
        <taxon>Bacteroidota</taxon>
        <taxon>Bacteroidia</taxon>
        <taxon>Marinilabiliales</taxon>
        <taxon>Prolixibacteraceae</taxon>
        <taxon>Sunxiuqinia</taxon>
    </lineage>
</organism>
<dbReference type="OrthoDB" id="9759709at2"/>
<evidence type="ECO:0000256" key="6">
    <source>
        <dbReference type="SAM" id="SignalP"/>
    </source>
</evidence>
<keyword evidence="4 5" id="KW-0326">Glycosidase</keyword>
<dbReference type="RefSeq" id="WP_082326367.1">
    <property type="nucleotide sequence ID" value="NZ_LGIA01000124.1"/>
</dbReference>
<keyword evidence="8" id="KW-1185">Reference proteome</keyword>
<evidence type="ECO:0000256" key="3">
    <source>
        <dbReference type="ARBA" id="ARBA00022801"/>
    </source>
</evidence>
<feature type="signal peptide" evidence="6">
    <location>
        <begin position="1"/>
        <end position="20"/>
    </location>
</feature>
<gene>
    <name evidence="7" type="ORF">NC99_17070</name>
</gene>
<comment type="caution">
    <text evidence="7">The sequence shown here is derived from an EMBL/GenBank/DDBJ whole genome shotgun (WGS) entry which is preliminary data.</text>
</comment>
<dbReference type="CDD" id="cd08984">
    <property type="entry name" value="GH43-like"/>
    <property type="match status" value="1"/>
</dbReference>
<comment type="pathway">
    <text evidence="1">Glycan metabolism; L-arabinan degradation.</text>
</comment>
<name>A0A0L8VBB7_9BACT</name>
<dbReference type="STRING" id="1409788.NC99_17070"/>
<evidence type="ECO:0000256" key="5">
    <source>
        <dbReference type="RuleBase" id="RU361187"/>
    </source>
</evidence>
<dbReference type="Proteomes" id="UP000036958">
    <property type="component" value="Unassembled WGS sequence"/>
</dbReference>
<keyword evidence="6" id="KW-0732">Signal</keyword>
<evidence type="ECO:0000313" key="8">
    <source>
        <dbReference type="Proteomes" id="UP000036958"/>
    </source>
</evidence>
<evidence type="ECO:0000256" key="1">
    <source>
        <dbReference type="ARBA" id="ARBA00004834"/>
    </source>
</evidence>
<sequence>MKHLLRILTCSCFVLCLAFAEGWAQNMQQAPAPLFRDPVYDGAADPVVFWNRHEKQWWMLYTQRRANENTADVAYCYGNSIAIASSDNHGKNWVYRGTLDLEFERGKNTFWAPDVVYADGTYHMFLAYIQGVRNHWGGQARMAHYTSTNAWDWNFEGLLSLSSENVIDGTLFQDKTGTWKMWYKENSQSWLAESDDLFNWTWRDEPVIADQAHEGPKVFEFNGWYWMVTDQWAGMGVYRSADLEHWTKQAEPILAGASSRPEDTPSGAHGDVVVVGDQAYIFYFTHPGRKTHGAATLDADGKYPYSEKRSSIQVAELLVNNGKLEVKDRNQPFHFYLPEME</sequence>
<dbReference type="InterPro" id="IPR023296">
    <property type="entry name" value="Glyco_hydro_beta-prop_sf"/>
</dbReference>
<dbReference type="AlphaFoldDB" id="A0A0L8VBB7"/>
<dbReference type="GO" id="GO:0004553">
    <property type="term" value="F:hydrolase activity, hydrolyzing O-glycosyl compounds"/>
    <property type="evidence" value="ECO:0007669"/>
    <property type="project" value="InterPro"/>
</dbReference>
<evidence type="ECO:0000256" key="2">
    <source>
        <dbReference type="ARBA" id="ARBA00009865"/>
    </source>
</evidence>
<dbReference type="Pfam" id="PF04616">
    <property type="entry name" value="Glyco_hydro_43"/>
    <property type="match status" value="1"/>
</dbReference>
<reference evidence="8" key="1">
    <citation type="submission" date="2015-07" db="EMBL/GenBank/DDBJ databases">
        <title>Genome sequencing of Sunxiuqinia dokdonensis strain SK.</title>
        <authorList>
            <person name="Ahn S."/>
            <person name="Kim B.-C."/>
        </authorList>
    </citation>
    <scope>NUCLEOTIDE SEQUENCE [LARGE SCALE GENOMIC DNA]</scope>
    <source>
        <strain evidence="8">SK</strain>
    </source>
</reference>
<dbReference type="PANTHER" id="PTHR43301">
    <property type="entry name" value="ARABINAN ENDO-1,5-ALPHA-L-ARABINOSIDASE"/>
    <property type="match status" value="1"/>
</dbReference>
<dbReference type="PANTHER" id="PTHR43301:SF3">
    <property type="entry name" value="ARABINAN ENDO-1,5-ALPHA-L-ARABINOSIDASE A-RELATED"/>
    <property type="match status" value="1"/>
</dbReference>
<protein>
    <submittedName>
        <fullName evidence="7">Glycosyl hydrolase</fullName>
    </submittedName>
</protein>